<accession>A0A1F5IRY8</accession>
<dbReference type="Proteomes" id="UP000176336">
    <property type="component" value="Unassembled WGS sequence"/>
</dbReference>
<evidence type="ECO:0000259" key="3">
    <source>
        <dbReference type="Pfam" id="PF13399"/>
    </source>
</evidence>
<name>A0A1F5IRY8_9BACT</name>
<feature type="transmembrane region" description="Helical" evidence="2">
    <location>
        <begin position="56"/>
        <end position="74"/>
    </location>
</feature>
<dbReference type="Gene3D" id="3.30.70.2390">
    <property type="match status" value="1"/>
</dbReference>
<keyword evidence="2" id="KW-0812">Transmembrane</keyword>
<proteinExistence type="predicted"/>
<feature type="region of interest" description="Disordered" evidence="1">
    <location>
        <begin position="1"/>
        <end position="48"/>
    </location>
</feature>
<evidence type="ECO:0000313" key="5">
    <source>
        <dbReference type="Proteomes" id="UP000176336"/>
    </source>
</evidence>
<keyword evidence="2" id="KW-1133">Transmembrane helix</keyword>
<dbReference type="AlphaFoldDB" id="A0A1F5IRY8"/>
<dbReference type="EMBL" id="MFCR01000005">
    <property type="protein sequence ID" value="OGE19123.1"/>
    <property type="molecule type" value="Genomic_DNA"/>
</dbReference>
<dbReference type="InterPro" id="IPR027381">
    <property type="entry name" value="LytR/CpsA/Psr_C"/>
</dbReference>
<sequence length="204" mass="22054">MEEKPENQSMKSAVDDAQSESEQKQEPAPIKRSFTINQDSELKYETRSPEKKSGKTILLIIVLLVVFLVGGFFLNNKFHFLPGGSGSDQLAVATPSPTFSPTPTPAPALIKSDWSFEVLNGSGVTGEAKRVADEIKVAGYEVVKTGNADKSSYLQTEILVKEELLEKIDLVISDLKDIIKIASVAGELTEGTASARIIIGKDSI</sequence>
<dbReference type="Pfam" id="PF13399">
    <property type="entry name" value="LytR_C"/>
    <property type="match status" value="1"/>
</dbReference>
<evidence type="ECO:0000313" key="4">
    <source>
        <dbReference type="EMBL" id="OGE19123.1"/>
    </source>
</evidence>
<comment type="caution">
    <text evidence="4">The sequence shown here is derived from an EMBL/GenBank/DDBJ whole genome shotgun (WGS) entry which is preliminary data.</text>
</comment>
<keyword evidence="2" id="KW-0472">Membrane</keyword>
<evidence type="ECO:0000256" key="2">
    <source>
        <dbReference type="SAM" id="Phobius"/>
    </source>
</evidence>
<organism evidence="4 5">
    <name type="scientific">Candidatus Daviesbacteria bacterium RIFCSPHIGHO2_01_FULL_41_23</name>
    <dbReference type="NCBI Taxonomy" id="1797764"/>
    <lineage>
        <taxon>Bacteria</taxon>
        <taxon>Candidatus Daviesiibacteriota</taxon>
    </lineage>
</organism>
<protein>
    <recommendedName>
        <fullName evidence="3">LytR/CpsA/Psr regulator C-terminal domain-containing protein</fullName>
    </recommendedName>
</protein>
<gene>
    <name evidence="4" type="ORF">A2871_01365</name>
</gene>
<feature type="domain" description="LytR/CpsA/Psr regulator C-terminal" evidence="3">
    <location>
        <begin position="117"/>
        <end position="202"/>
    </location>
</feature>
<reference evidence="4 5" key="1">
    <citation type="journal article" date="2016" name="Nat. Commun.">
        <title>Thousands of microbial genomes shed light on interconnected biogeochemical processes in an aquifer system.</title>
        <authorList>
            <person name="Anantharaman K."/>
            <person name="Brown C.T."/>
            <person name="Hug L.A."/>
            <person name="Sharon I."/>
            <person name="Castelle C.J."/>
            <person name="Probst A.J."/>
            <person name="Thomas B.C."/>
            <person name="Singh A."/>
            <person name="Wilkins M.J."/>
            <person name="Karaoz U."/>
            <person name="Brodie E.L."/>
            <person name="Williams K.H."/>
            <person name="Hubbard S.S."/>
            <person name="Banfield J.F."/>
        </authorList>
    </citation>
    <scope>NUCLEOTIDE SEQUENCE [LARGE SCALE GENOMIC DNA]</scope>
</reference>
<evidence type="ECO:0000256" key="1">
    <source>
        <dbReference type="SAM" id="MobiDB-lite"/>
    </source>
</evidence>